<feature type="region of interest" description="Disordered" evidence="1">
    <location>
        <begin position="492"/>
        <end position="511"/>
    </location>
</feature>
<accession>A0ABR0CGW3</accession>
<name>A0ABR0CGW3_PURLI</name>
<feature type="region of interest" description="Disordered" evidence="1">
    <location>
        <begin position="764"/>
        <end position="791"/>
    </location>
</feature>
<dbReference type="Proteomes" id="UP001287286">
    <property type="component" value="Unassembled WGS sequence"/>
</dbReference>
<feature type="compositionally biased region" description="Basic and acidic residues" evidence="1">
    <location>
        <begin position="252"/>
        <end position="266"/>
    </location>
</feature>
<feature type="region of interest" description="Disordered" evidence="1">
    <location>
        <begin position="444"/>
        <end position="473"/>
    </location>
</feature>
<protein>
    <submittedName>
        <fullName evidence="2">Uncharacterized protein</fullName>
    </submittedName>
</protein>
<evidence type="ECO:0000313" key="3">
    <source>
        <dbReference type="Proteomes" id="UP001287286"/>
    </source>
</evidence>
<feature type="compositionally biased region" description="Basic and acidic residues" evidence="1">
    <location>
        <begin position="40"/>
        <end position="58"/>
    </location>
</feature>
<feature type="region of interest" description="Disordered" evidence="1">
    <location>
        <begin position="40"/>
        <end position="96"/>
    </location>
</feature>
<feature type="compositionally biased region" description="Basic and acidic residues" evidence="1">
    <location>
        <begin position="444"/>
        <end position="463"/>
    </location>
</feature>
<feature type="compositionally biased region" description="Basic and acidic residues" evidence="1">
    <location>
        <begin position="125"/>
        <end position="136"/>
    </location>
</feature>
<proteinExistence type="predicted"/>
<dbReference type="EMBL" id="JAWRVI010000001">
    <property type="protein sequence ID" value="KAK4095394.1"/>
    <property type="molecule type" value="Genomic_DNA"/>
</dbReference>
<keyword evidence="3" id="KW-1185">Reference proteome</keyword>
<sequence length="791" mass="83236">MEKPLAALATPIENRPCSSPAAASAAAAWRLVRLDRRAFPAPEDERVTHEPRRAEETRRRGRGAPCGMDDGLEGPSTTNINPTGMAGRGPSPPVRICECFQRPMQRVDRREGNEGLLARRSSGRRRGDLGRRRPTLESRQVAPRSTTGPSRALAAGLTPKPVVRHTRPMRVGSTRSPRCSLAKNKVCRQGCGHDGQQTRPAPAPPAVPLQHQTDFDNPLSSRPAERAENSHQGGSWTALAGLGRNKVGARRPKCDASRVTGRRDARQSGTPLALTLPSRHARETRWRCRGQGINRETRNGIIKSQEGHARLELGLFRQQHGHRREDTDGVPEQSGSFRRCTRLESFVMLAPVVARATTLLLGIDSPPAYHAMHNDDASNGLVGSLTSWHAGPRALDTVGAAAGGAGAGAVCCCGCFPQPPIPKGIAAQPSGERGALNGGHSFEASRVESRRAESRADCPHKTPVESTRAATGTTASGTAALALLGLRAPGASPLAAASPPKGPPPQPLSASARAAAPLLAHGAPLKTAQQDPVHLCPPAEAWRECLWTGVPCCVSLHKCVGASHPSIAPGRAPSIVAAGGRRAAATLVLHCTSPVSHPLCAVLCRAGSPPTQRAWCPRHSTLPSRFHTGPSYCRAPCAVLGALHPPPTAAAAADAAASTLLLSIQSMPAAHSAAALSATTLAAASHWWPFFLSFFSFCPHSTTTITLSPPPSSLHLPVRSSYTALLPSLSSSHPPPFVAWFALPSVNLVRESFVLVRACIASSPPAATTAPAPTGTQQTAFPQRQGGQRVE</sequence>
<evidence type="ECO:0000313" key="2">
    <source>
        <dbReference type="EMBL" id="KAK4095394.1"/>
    </source>
</evidence>
<gene>
    <name evidence="2" type="ORF">Purlil1_190</name>
</gene>
<feature type="region of interest" description="Disordered" evidence="1">
    <location>
        <begin position="1"/>
        <end position="21"/>
    </location>
</feature>
<feature type="region of interest" description="Disordered" evidence="1">
    <location>
        <begin position="190"/>
        <end position="268"/>
    </location>
</feature>
<feature type="compositionally biased region" description="Low complexity" evidence="1">
    <location>
        <begin position="764"/>
        <end position="783"/>
    </location>
</feature>
<evidence type="ECO:0000256" key="1">
    <source>
        <dbReference type="SAM" id="MobiDB-lite"/>
    </source>
</evidence>
<organism evidence="2 3">
    <name type="scientific">Purpureocillium lilacinum</name>
    <name type="common">Paecilomyces lilacinus</name>
    <dbReference type="NCBI Taxonomy" id="33203"/>
    <lineage>
        <taxon>Eukaryota</taxon>
        <taxon>Fungi</taxon>
        <taxon>Dikarya</taxon>
        <taxon>Ascomycota</taxon>
        <taxon>Pezizomycotina</taxon>
        <taxon>Sordariomycetes</taxon>
        <taxon>Hypocreomycetidae</taxon>
        <taxon>Hypocreales</taxon>
        <taxon>Ophiocordycipitaceae</taxon>
        <taxon>Purpureocillium</taxon>
    </lineage>
</organism>
<feature type="region of interest" description="Disordered" evidence="1">
    <location>
        <begin position="108"/>
        <end position="157"/>
    </location>
</feature>
<comment type="caution">
    <text evidence="2">The sequence shown here is derived from an EMBL/GenBank/DDBJ whole genome shotgun (WGS) entry which is preliminary data.</text>
</comment>
<reference evidence="2 3" key="1">
    <citation type="journal article" date="2024" name="Microbiol. Resour. Announc.">
        <title>Genome annotations for the ascomycete fungi Trichoderma harzianum, Trichoderma aggressivum, and Purpureocillium lilacinum.</title>
        <authorList>
            <person name="Beijen E.P.W."/>
            <person name="Ohm R.A."/>
        </authorList>
    </citation>
    <scope>NUCLEOTIDE SEQUENCE [LARGE SCALE GENOMIC DNA]</scope>
    <source>
        <strain evidence="2 3">CBS 150709</strain>
    </source>
</reference>